<dbReference type="Gene3D" id="3.40.1400.10">
    <property type="entry name" value="Sugar-phosphate isomerase, RpiB/LacA/LacB"/>
    <property type="match status" value="1"/>
</dbReference>
<organism evidence="3 4">
    <name type="scientific">Roseomonas haemaphysalidis</name>
    <dbReference type="NCBI Taxonomy" id="2768162"/>
    <lineage>
        <taxon>Bacteria</taxon>
        <taxon>Pseudomonadati</taxon>
        <taxon>Pseudomonadota</taxon>
        <taxon>Alphaproteobacteria</taxon>
        <taxon>Acetobacterales</taxon>
        <taxon>Roseomonadaceae</taxon>
        <taxon>Roseomonas</taxon>
    </lineage>
</organism>
<dbReference type="InterPro" id="IPR003500">
    <property type="entry name" value="RpiB_LacA_LacB"/>
</dbReference>
<keyword evidence="2 3" id="KW-0413">Isomerase</keyword>
<dbReference type="SUPFAM" id="SSF89623">
    <property type="entry name" value="Ribose/Galactose isomerase RpiB/AlsB"/>
    <property type="match status" value="1"/>
</dbReference>
<dbReference type="PANTHER" id="PTHR30345">
    <property type="entry name" value="RIBOSE-5-PHOSPHATE ISOMERASE B"/>
    <property type="match status" value="1"/>
</dbReference>
<dbReference type="PIRSF" id="PIRSF005384">
    <property type="entry name" value="RpiB_LacA_B"/>
    <property type="match status" value="1"/>
</dbReference>
<dbReference type="PANTHER" id="PTHR30345:SF0">
    <property type="entry name" value="DNA DAMAGE-REPAIR_TOLERATION PROTEIN DRT102"/>
    <property type="match status" value="1"/>
</dbReference>
<dbReference type="EMBL" id="JACTNG010000008">
    <property type="protein sequence ID" value="MBO1080293.1"/>
    <property type="molecule type" value="Genomic_DNA"/>
</dbReference>
<dbReference type="NCBIfam" id="NF004051">
    <property type="entry name" value="PRK05571.1"/>
    <property type="match status" value="1"/>
</dbReference>
<keyword evidence="4" id="KW-1185">Reference proteome</keyword>
<evidence type="ECO:0000256" key="2">
    <source>
        <dbReference type="ARBA" id="ARBA00023235"/>
    </source>
</evidence>
<dbReference type="GO" id="GO:0004751">
    <property type="term" value="F:ribose-5-phosphate isomerase activity"/>
    <property type="evidence" value="ECO:0007669"/>
    <property type="project" value="UniProtKB-EC"/>
</dbReference>
<sequence length="154" mass="15914">MNPAETPIALGADHAGVALKDSLRAALEAAGHPVRDFGTHGDGSVDYPDFAHQVARAVTAGEAVFGVLVCGTGIGMAIAANRHPEVRAVVVHSTTEARLTRAHNDANIACFGARTTGPEVVLDSLSAFLTTPYEGGRHARRVSKINPSPAAQEA</sequence>
<comment type="caution">
    <text evidence="3">The sequence shown here is derived from an EMBL/GenBank/DDBJ whole genome shotgun (WGS) entry which is preliminary data.</text>
</comment>
<evidence type="ECO:0000256" key="1">
    <source>
        <dbReference type="ARBA" id="ARBA00008754"/>
    </source>
</evidence>
<name>A0ABS3KS49_9PROT</name>
<dbReference type="InterPro" id="IPR036569">
    <property type="entry name" value="RpiB_LacA_LacB_sf"/>
</dbReference>
<dbReference type="NCBIfam" id="TIGR00689">
    <property type="entry name" value="rpiB_lacA_lacB"/>
    <property type="match status" value="1"/>
</dbReference>
<dbReference type="InterPro" id="IPR004785">
    <property type="entry name" value="RpiB"/>
</dbReference>
<gene>
    <name evidence="3" type="primary">rpiB</name>
    <name evidence="3" type="ORF">IAI61_14730</name>
</gene>
<evidence type="ECO:0000313" key="3">
    <source>
        <dbReference type="EMBL" id="MBO1080293.1"/>
    </source>
</evidence>
<dbReference type="Pfam" id="PF02502">
    <property type="entry name" value="LacAB_rpiB"/>
    <property type="match status" value="1"/>
</dbReference>
<dbReference type="NCBIfam" id="TIGR01120">
    <property type="entry name" value="rpiB"/>
    <property type="match status" value="1"/>
</dbReference>
<evidence type="ECO:0000313" key="4">
    <source>
        <dbReference type="Proteomes" id="UP001518989"/>
    </source>
</evidence>
<reference evidence="3 4" key="1">
    <citation type="submission" date="2020-09" db="EMBL/GenBank/DDBJ databases">
        <title>Roseomonas.</title>
        <authorList>
            <person name="Zhu W."/>
        </authorList>
    </citation>
    <scope>NUCLEOTIDE SEQUENCE [LARGE SCALE GENOMIC DNA]</scope>
    <source>
        <strain evidence="3 4">573</strain>
    </source>
</reference>
<dbReference type="Proteomes" id="UP001518989">
    <property type="component" value="Unassembled WGS sequence"/>
</dbReference>
<dbReference type="RefSeq" id="WP_207418197.1">
    <property type="nucleotide sequence ID" value="NZ_CP061177.1"/>
</dbReference>
<proteinExistence type="inferred from homology"/>
<comment type="similarity">
    <text evidence="1">Belongs to the LacAB/RpiB family.</text>
</comment>
<protein>
    <submittedName>
        <fullName evidence="3">Ribose 5-phosphate isomerase B</fullName>
        <ecNumber evidence="3">5.3.1.6</ecNumber>
    </submittedName>
</protein>
<dbReference type="EC" id="5.3.1.6" evidence="3"/>
<accession>A0ABS3KS49</accession>